<evidence type="ECO:0000256" key="6">
    <source>
        <dbReference type="ARBA" id="ARBA00023264"/>
    </source>
</evidence>
<comment type="catalytic activity">
    <reaction evidence="10">
        <text>sn-glycerol 3-phosphate + NADP(+) = dihydroxyacetone phosphate + NADPH + H(+)</text>
        <dbReference type="Rhea" id="RHEA:11096"/>
        <dbReference type="ChEBI" id="CHEBI:15378"/>
        <dbReference type="ChEBI" id="CHEBI:57597"/>
        <dbReference type="ChEBI" id="CHEBI:57642"/>
        <dbReference type="ChEBI" id="CHEBI:57783"/>
        <dbReference type="ChEBI" id="CHEBI:58349"/>
        <dbReference type="EC" id="1.1.1.94"/>
    </reaction>
</comment>
<dbReference type="Gene3D" id="1.10.1040.10">
    <property type="entry name" value="N-(1-d-carboxylethyl)-l-norvaline Dehydrogenase, domain 2"/>
    <property type="match status" value="1"/>
</dbReference>
<dbReference type="Gene3D" id="3.40.50.720">
    <property type="entry name" value="NAD(P)-binding Rossmann-like Domain"/>
    <property type="match status" value="1"/>
</dbReference>
<dbReference type="STRING" id="1798550.A2927_02855"/>
<evidence type="ECO:0000256" key="2">
    <source>
        <dbReference type="ARBA" id="ARBA00022516"/>
    </source>
</evidence>
<evidence type="ECO:0000259" key="12">
    <source>
        <dbReference type="Pfam" id="PF07479"/>
    </source>
</evidence>
<dbReference type="InterPro" id="IPR006168">
    <property type="entry name" value="G3P_DH_NAD-dep"/>
</dbReference>
<dbReference type="GO" id="GO:0005829">
    <property type="term" value="C:cytosol"/>
    <property type="evidence" value="ECO:0007669"/>
    <property type="project" value="TreeGrafter"/>
</dbReference>
<dbReference type="GO" id="GO:0046168">
    <property type="term" value="P:glycerol-3-phosphate catabolic process"/>
    <property type="evidence" value="ECO:0007669"/>
    <property type="project" value="InterPro"/>
</dbReference>
<comment type="similarity">
    <text evidence="1 9">Belongs to the NAD-dependent glycerol-3-phosphate dehydrogenase family.</text>
</comment>
<dbReference type="InterPro" id="IPR011128">
    <property type="entry name" value="G3P_DH_NAD-dep_N"/>
</dbReference>
<comment type="caution">
    <text evidence="13">The sequence shown here is derived from an EMBL/GenBank/DDBJ whole genome shotgun (WGS) entry which is preliminary data.</text>
</comment>
<dbReference type="InterPro" id="IPR036291">
    <property type="entry name" value="NAD(P)-bd_dom_sf"/>
</dbReference>
<evidence type="ECO:0000256" key="7">
    <source>
        <dbReference type="PIRSR" id="PIRSR000114-1"/>
    </source>
</evidence>
<evidence type="ECO:0000256" key="9">
    <source>
        <dbReference type="RuleBase" id="RU000437"/>
    </source>
</evidence>
<dbReference type="EC" id="1.1.1.94" evidence="10"/>
<name>A0A1G2BHP6_9BACT</name>
<evidence type="ECO:0000313" key="14">
    <source>
        <dbReference type="Proteomes" id="UP000178849"/>
    </source>
</evidence>
<dbReference type="InterPro" id="IPR013328">
    <property type="entry name" value="6PGD_dom2"/>
</dbReference>
<keyword evidence="5" id="KW-0594">Phospholipid biosynthesis</keyword>
<accession>A0A1G2BHP6</accession>
<dbReference type="SUPFAM" id="SSF51735">
    <property type="entry name" value="NAD(P)-binding Rossmann-fold domains"/>
    <property type="match status" value="1"/>
</dbReference>
<dbReference type="Proteomes" id="UP000178849">
    <property type="component" value="Unassembled WGS sequence"/>
</dbReference>
<feature type="active site" description="Proton acceptor" evidence="7">
    <location>
        <position position="184"/>
    </location>
</feature>
<dbReference type="AlphaFoldDB" id="A0A1G2BHP6"/>
<evidence type="ECO:0000259" key="11">
    <source>
        <dbReference type="Pfam" id="PF01210"/>
    </source>
</evidence>
<dbReference type="InterPro" id="IPR006109">
    <property type="entry name" value="G3P_DH_NAD-dep_C"/>
</dbReference>
<organism evidence="13 14">
    <name type="scientific">Candidatus Komeilibacteria bacterium RIFCSPLOWO2_01_FULL_45_10</name>
    <dbReference type="NCBI Taxonomy" id="1798550"/>
    <lineage>
        <taxon>Bacteria</taxon>
        <taxon>Candidatus Komeiliibacteriota</taxon>
    </lineage>
</organism>
<feature type="binding site" evidence="8">
    <location>
        <begin position="7"/>
        <end position="12"/>
    </location>
    <ligand>
        <name>NAD(+)</name>
        <dbReference type="ChEBI" id="CHEBI:57540"/>
    </ligand>
</feature>
<reference evidence="13 14" key="1">
    <citation type="journal article" date="2016" name="Nat. Commun.">
        <title>Thousands of microbial genomes shed light on interconnected biogeochemical processes in an aquifer system.</title>
        <authorList>
            <person name="Anantharaman K."/>
            <person name="Brown C.T."/>
            <person name="Hug L.A."/>
            <person name="Sharon I."/>
            <person name="Castelle C.J."/>
            <person name="Probst A.J."/>
            <person name="Thomas B.C."/>
            <person name="Singh A."/>
            <person name="Wilkins M.J."/>
            <person name="Karaoz U."/>
            <person name="Brodie E.L."/>
            <person name="Williams K.H."/>
            <person name="Hubbard S.S."/>
            <person name="Banfield J.F."/>
        </authorList>
    </citation>
    <scope>NUCLEOTIDE SEQUENCE [LARGE SCALE GENOMIC DNA]</scope>
</reference>
<keyword evidence="6" id="KW-1208">Phospholipid metabolism</keyword>
<evidence type="ECO:0000256" key="5">
    <source>
        <dbReference type="ARBA" id="ARBA00023209"/>
    </source>
</evidence>
<gene>
    <name evidence="13" type="ORF">A2927_02855</name>
</gene>
<dbReference type="GO" id="GO:0051287">
    <property type="term" value="F:NAD binding"/>
    <property type="evidence" value="ECO:0007669"/>
    <property type="project" value="InterPro"/>
</dbReference>
<evidence type="ECO:0000256" key="1">
    <source>
        <dbReference type="ARBA" id="ARBA00011009"/>
    </source>
</evidence>
<dbReference type="PRINTS" id="PR00077">
    <property type="entry name" value="GPDHDRGNASE"/>
</dbReference>
<dbReference type="GO" id="GO:0008654">
    <property type="term" value="P:phospholipid biosynthetic process"/>
    <property type="evidence" value="ECO:0007669"/>
    <property type="project" value="UniProtKB-KW"/>
</dbReference>
<sequence length="316" mass="35645">MDISILGAGRWGSTLAWAQNQAKRKIILWNRDDGFLREWQKTRKNKYLRLPKDVLITADLKKALQSPVIFIAIHAQSFRDLCRRLKKLKPENKLFILAMKGLEEKTGKRLSQIFREYFDGHNRLGMLAGPGHPQEISKHIPTAMAVVCERQADLKTAIRFCETPSIKIFPNRDFLGVEIGAALKNVMGLAGGILTALGQPSLKSYLLARGPVEVGRLIKKMGGKYQTAFSLAHLGDFGATVFSGFSYNHQAGELWVKKRKRAANAEGIPTLKAAMVLMKKYHVKMPICEAVYRVFYKNLAPKKFMAALLERKTEFE</sequence>
<proteinExistence type="inferred from homology"/>
<evidence type="ECO:0000256" key="8">
    <source>
        <dbReference type="PIRSR" id="PIRSR000114-3"/>
    </source>
</evidence>
<dbReference type="GO" id="GO:0005975">
    <property type="term" value="P:carbohydrate metabolic process"/>
    <property type="evidence" value="ECO:0007669"/>
    <property type="project" value="InterPro"/>
</dbReference>
<dbReference type="Pfam" id="PF07479">
    <property type="entry name" value="NAD_Gly3P_dh_C"/>
    <property type="match status" value="1"/>
</dbReference>
<dbReference type="GO" id="GO:0141153">
    <property type="term" value="F:glycerol-3-phosphate dehydrogenase (NADP+) activity"/>
    <property type="evidence" value="ECO:0007669"/>
    <property type="project" value="RHEA"/>
</dbReference>
<protein>
    <recommendedName>
        <fullName evidence="10">Glycerol-3-phosphate dehydrogenase</fullName>
        <ecNumber evidence="10">1.1.1.94</ecNumber>
    </recommendedName>
</protein>
<dbReference type="InterPro" id="IPR008927">
    <property type="entry name" value="6-PGluconate_DH-like_C_sf"/>
</dbReference>
<dbReference type="SUPFAM" id="SSF48179">
    <property type="entry name" value="6-phosphogluconate dehydrogenase C-terminal domain-like"/>
    <property type="match status" value="1"/>
</dbReference>
<evidence type="ECO:0000256" key="10">
    <source>
        <dbReference type="RuleBase" id="RU000439"/>
    </source>
</evidence>
<evidence type="ECO:0000256" key="3">
    <source>
        <dbReference type="ARBA" id="ARBA00023002"/>
    </source>
</evidence>
<dbReference type="PANTHER" id="PTHR11728:SF1">
    <property type="entry name" value="GLYCEROL-3-PHOSPHATE DEHYDROGENASE [NAD(+)] 2, CHLOROPLASTIC"/>
    <property type="match status" value="1"/>
</dbReference>
<feature type="domain" description="Glycerol-3-phosphate dehydrogenase NAD-dependent N-terminal" evidence="11">
    <location>
        <begin position="3"/>
        <end position="152"/>
    </location>
</feature>
<dbReference type="EMBL" id="MHKL01000041">
    <property type="protein sequence ID" value="OGY88748.1"/>
    <property type="molecule type" value="Genomic_DNA"/>
</dbReference>
<dbReference type="Pfam" id="PF01210">
    <property type="entry name" value="NAD_Gly3P_dh_N"/>
    <property type="match status" value="1"/>
</dbReference>
<feature type="domain" description="Glycerol-3-phosphate dehydrogenase NAD-dependent C-terminal" evidence="12">
    <location>
        <begin position="173"/>
        <end position="305"/>
    </location>
</feature>
<dbReference type="PANTHER" id="PTHR11728">
    <property type="entry name" value="GLYCEROL-3-PHOSPHATE DEHYDROGENASE"/>
    <property type="match status" value="1"/>
</dbReference>
<keyword evidence="2" id="KW-0444">Lipid biosynthesis</keyword>
<keyword evidence="8 9" id="KW-0520">NAD</keyword>
<evidence type="ECO:0000313" key="13">
    <source>
        <dbReference type="EMBL" id="OGY88748.1"/>
    </source>
</evidence>
<dbReference type="PIRSF" id="PIRSF000114">
    <property type="entry name" value="Glycerol-3-P_dh"/>
    <property type="match status" value="1"/>
</dbReference>
<keyword evidence="3 9" id="KW-0560">Oxidoreductase</keyword>
<keyword evidence="4" id="KW-0443">Lipid metabolism</keyword>
<evidence type="ECO:0000256" key="4">
    <source>
        <dbReference type="ARBA" id="ARBA00023098"/>
    </source>
</evidence>